<dbReference type="InterPro" id="IPR051165">
    <property type="entry name" value="Multifunctional_ANK_Repeat"/>
</dbReference>
<feature type="compositionally biased region" description="Polar residues" evidence="4">
    <location>
        <begin position="13"/>
        <end position="24"/>
    </location>
</feature>
<feature type="repeat" description="ANK" evidence="3">
    <location>
        <begin position="1120"/>
        <end position="1152"/>
    </location>
</feature>
<feature type="repeat" description="ANK" evidence="3">
    <location>
        <begin position="1219"/>
        <end position="1251"/>
    </location>
</feature>
<evidence type="ECO:0000256" key="2">
    <source>
        <dbReference type="ARBA" id="ARBA00023043"/>
    </source>
</evidence>
<feature type="repeat" description="ANK" evidence="3">
    <location>
        <begin position="1528"/>
        <end position="1550"/>
    </location>
</feature>
<feature type="repeat" description="ANK" evidence="3">
    <location>
        <begin position="1285"/>
        <end position="1317"/>
    </location>
</feature>
<feature type="repeat" description="ANK" evidence="3">
    <location>
        <begin position="1023"/>
        <end position="1052"/>
    </location>
</feature>
<feature type="repeat" description="ANK" evidence="3">
    <location>
        <begin position="1318"/>
        <end position="1350"/>
    </location>
</feature>
<feature type="repeat" description="ANK" evidence="3">
    <location>
        <begin position="1780"/>
        <end position="1812"/>
    </location>
</feature>
<feature type="repeat" description="ANK" evidence="3">
    <location>
        <begin position="1153"/>
        <end position="1185"/>
    </location>
</feature>
<dbReference type="PROSITE" id="PS50297">
    <property type="entry name" value="ANK_REP_REGION"/>
    <property type="match status" value="18"/>
</dbReference>
<feature type="repeat" description="ANK" evidence="3">
    <location>
        <begin position="1629"/>
        <end position="1661"/>
    </location>
</feature>
<sequence length="1954" mass="220654">MYSQKHDIEENQEMTLPSDKSQNCDQDHQNSRNVFLQKLKNILTTNQEDDVNLLKEIFVQADKLKKVESYTEADISTHLQGTNLVILACKLNRPNVLRYFFSNKDTLSRIIGGFPLPVHEDEQQHNAFYYAIRNDNVDVLKTLCFKWPGCNFSARSKEFIMLVLKSYHELILKNVEVSQEVKVFTESISMYNHYHFKSCCSSSNVEAIENSISNGEQIDTIIKHINSLVSAYNDKEIDDVCLLSMKFTAFSLSNLGDFNSVHSKLQCQEIIFLLFAFIQTKIYPPDPRFIYCSVLTKRKILGYLNEFSNSLARNTADFQSPERSNVLNLLHNVNQNKQTSIFHEMNYEHDSIKNAFVLYNMKCYLEAVESAGTEWEYFFLLLTRCLQVLRANVVEFPKLSHITCEFLLQAVSKSTRGILLCKCNPKLCVSSISKDSKCVNDLFKDMCKLNHILANILNEIKIHALVRLLENVINETCLNNVKEFLDRLDTIILDVILPNTDMILLKQVQKFIIQFNILVTDKTLYEEELLNNIQEFLDDEKSNQQSKNVEMAISRLQYLKFYIRGKNMTDADFIHIKHTANQILQYLQPQKVCKSVQSIIEMILKIWNSIVPRMQNGANKLYNIILHILKITELHTGQTLWVNELWNKLNSTYFSSECENRGNINDIKCKHGKVSSKLNTSTFDVVSKLVPSIFGNSDNFLHHLEMNTEIFNDFLCYQNNKCIQAVVETLVIDELHSLQKEPTIISPWSFQEEGFILQGERLYDFLRKNNILIDSYFSDPSASTFINAMLICHGILLSEKENHQEVMVNRFAKAYTNYTIDKNTIANQNNMFTALTKGELETVERCIKKGADINGKNCNLWSSLHFAAQGGSVEAIKYLLDQKMSVNVKDINGQNPLHTAVKCGRKNIVEYLINEINISINETDNMGKTPFLFAIQNGCEDIVLWLLKSEFNTFSSDIKPSICKIFCDSSVQVLSDQESEFNYNAVDIFISLYSAAGSGCAKLMDGLLANKCNIKIKHHILGTPLHIAAEKGFVQAVKYLISKGFSVHDQNGEDCTPLHLAVRNGHDQVVRLLLEEGSNVNMTEKILNYTPLRYAVQGGYVQIIKLLLENGAGMNDMCREGRSSFHSAVLKGNMNSMHVLIKNGASVNAASKNGSTGLHLSAVKDNKEIVTFLIRNGGNVNAQNEKNQTVLHVASENNCQEICRILMSEGGNVNAKDMQGFTPLHLSCRRGHISTIRLLLEKGADVNARDKHERTSLHIVALYDVCNAIEILTEKGININCRDKDGFTALHLASLKGNVKSVEKLISKKANVNATDFKDVSPLHLAVQANHIDVVKILIQSGSFIDAKVTINNNSCLNKGATNWVEKFQKELLEVMVKDVPELQTIFLKRYGNKWTEDTRVLTPLYLAEFNNNPAITSLLLSKGAKIWVRGSLCLMTSTYFGYKQIVKIILEKSRNQIAPKNETPNFLFVASFKGHVEIVKLLLSMGLSKPSSTLLCSPLYAAAERGHYEIVKLLLDKNANANLIDSFGTTPLHRAAALGHKKIVELFLESKVVPAHSRDLVNTTPLEQAAATGHVEIAEMLLKERKVKINEKGKDDYTVLHIAAQEGHLDMVKFLVSKGANVTASNSKGSNPIHVAAREGHVKTVQFFLNIGLDINIRGHCEQTCLHYAVQAGQILTVNFLLQQNIDVNVADTYGMTALHMAVIMYHKNLVKVLLEHGAYYNVVDKINKATPLQMARNEDMCNIFLAVEKLFRAVKIDSLRLVEESIQDGVVINAKNKDNVTALLFAAWKGYSNIVDILLSNSANPNISGKGGCSPLHYATKFSHLKIVKTLLANGAVYNFKNKEQKTPLDFAINQDITHLLTLVDKLFSYAENGNMKLISELKMVHEIDTMKAILNACNERKEIIIDCANRNEYPFNDELQKICKTSVSMNLAKKFFASKKYEEGLNILFNR</sequence>
<dbReference type="SUPFAM" id="SSF48403">
    <property type="entry name" value="Ankyrin repeat"/>
    <property type="match status" value="4"/>
</dbReference>
<dbReference type="EMBL" id="JAZDUA010000020">
    <property type="protein sequence ID" value="KAK7872768.1"/>
    <property type="molecule type" value="Genomic_DNA"/>
</dbReference>
<evidence type="ECO:0000256" key="4">
    <source>
        <dbReference type="SAM" id="MobiDB-lite"/>
    </source>
</evidence>
<feature type="repeat" description="ANK" evidence="3">
    <location>
        <begin position="1662"/>
        <end position="1694"/>
    </location>
</feature>
<organism evidence="5 6">
    <name type="scientific">Gryllus longicercus</name>
    <dbReference type="NCBI Taxonomy" id="2509291"/>
    <lineage>
        <taxon>Eukaryota</taxon>
        <taxon>Metazoa</taxon>
        <taxon>Ecdysozoa</taxon>
        <taxon>Arthropoda</taxon>
        <taxon>Hexapoda</taxon>
        <taxon>Insecta</taxon>
        <taxon>Pterygota</taxon>
        <taxon>Neoptera</taxon>
        <taxon>Polyneoptera</taxon>
        <taxon>Orthoptera</taxon>
        <taxon>Ensifera</taxon>
        <taxon>Gryllidea</taxon>
        <taxon>Grylloidea</taxon>
        <taxon>Gryllidae</taxon>
        <taxon>Gryllinae</taxon>
        <taxon>Gryllus</taxon>
    </lineage>
</organism>
<keyword evidence="2 3" id="KW-0040">ANK repeat</keyword>
<dbReference type="PANTHER" id="PTHR24123">
    <property type="entry name" value="ANKYRIN REPEAT-CONTAINING"/>
    <property type="match status" value="1"/>
</dbReference>
<gene>
    <name evidence="5" type="ORF">R5R35_011892</name>
</gene>
<feature type="repeat" description="ANK" evidence="3">
    <location>
        <begin position="1596"/>
        <end position="1628"/>
    </location>
</feature>
<feature type="repeat" description="ANK" evidence="3">
    <location>
        <begin position="1498"/>
        <end position="1527"/>
    </location>
</feature>
<feature type="repeat" description="ANK" evidence="3">
    <location>
        <begin position="1186"/>
        <end position="1218"/>
    </location>
</feature>
<dbReference type="Proteomes" id="UP001378592">
    <property type="component" value="Unassembled WGS sequence"/>
</dbReference>
<reference evidence="5 6" key="1">
    <citation type="submission" date="2024-03" db="EMBL/GenBank/DDBJ databases">
        <title>The genome assembly and annotation of the cricket Gryllus longicercus Weissman &amp; Gray.</title>
        <authorList>
            <person name="Szrajer S."/>
            <person name="Gray D."/>
            <person name="Ylla G."/>
        </authorList>
    </citation>
    <scope>NUCLEOTIDE SEQUENCE [LARGE SCALE GENOMIC DNA]</scope>
    <source>
        <strain evidence="5">DAG 2021-001</strain>
        <tissue evidence="5">Whole body minus gut</tissue>
    </source>
</reference>
<evidence type="ECO:0000313" key="5">
    <source>
        <dbReference type="EMBL" id="KAK7872768.1"/>
    </source>
</evidence>
<dbReference type="Pfam" id="PF12796">
    <property type="entry name" value="Ank_2"/>
    <property type="match status" value="8"/>
</dbReference>
<feature type="repeat" description="ANK" evidence="3">
    <location>
        <begin position="1695"/>
        <end position="1727"/>
    </location>
</feature>
<feature type="repeat" description="ANK" evidence="3">
    <location>
        <begin position="1252"/>
        <end position="1284"/>
    </location>
</feature>
<feature type="region of interest" description="Disordered" evidence="4">
    <location>
        <begin position="1"/>
        <end position="28"/>
    </location>
</feature>
<dbReference type="PANTHER" id="PTHR24123:SF33">
    <property type="entry name" value="PROTEIN HOS4"/>
    <property type="match status" value="1"/>
</dbReference>
<dbReference type="Pfam" id="PF00023">
    <property type="entry name" value="Ank"/>
    <property type="match status" value="1"/>
</dbReference>
<comment type="caution">
    <text evidence="5">The sequence shown here is derived from an EMBL/GenBank/DDBJ whole genome shotgun (WGS) entry which is preliminary data.</text>
</comment>
<dbReference type="PRINTS" id="PR01415">
    <property type="entry name" value="ANKYRIN"/>
</dbReference>
<protein>
    <submittedName>
        <fullName evidence="5">Uncharacterized protein</fullName>
    </submittedName>
</protein>
<feature type="repeat" description="ANK" evidence="3">
    <location>
        <begin position="892"/>
        <end position="914"/>
    </location>
</feature>
<proteinExistence type="predicted"/>
<evidence type="ECO:0000313" key="6">
    <source>
        <dbReference type="Proteomes" id="UP001378592"/>
    </source>
</evidence>
<evidence type="ECO:0000256" key="1">
    <source>
        <dbReference type="ARBA" id="ARBA00022737"/>
    </source>
</evidence>
<feature type="repeat" description="ANK" evidence="3">
    <location>
        <begin position="1087"/>
        <end position="1119"/>
    </location>
</feature>
<feature type="repeat" description="ANK" evidence="3">
    <location>
        <begin position="1813"/>
        <end position="1845"/>
    </location>
</feature>
<dbReference type="SMART" id="SM00248">
    <property type="entry name" value="ANK"/>
    <property type="match status" value="29"/>
</dbReference>
<feature type="repeat" description="ANK" evidence="3">
    <location>
        <begin position="1053"/>
        <end position="1085"/>
    </location>
</feature>
<keyword evidence="6" id="KW-1185">Reference proteome</keyword>
<dbReference type="Gene3D" id="1.25.40.20">
    <property type="entry name" value="Ankyrin repeat-containing domain"/>
    <property type="match status" value="6"/>
</dbReference>
<feature type="repeat" description="ANK" evidence="3">
    <location>
        <begin position="859"/>
        <end position="891"/>
    </location>
</feature>
<dbReference type="InterPro" id="IPR002110">
    <property type="entry name" value="Ankyrin_rpt"/>
</dbReference>
<keyword evidence="1" id="KW-0677">Repeat</keyword>
<evidence type="ECO:0000256" key="3">
    <source>
        <dbReference type="PROSITE-ProRule" id="PRU00023"/>
    </source>
</evidence>
<accession>A0AAN9VYJ3</accession>
<dbReference type="PROSITE" id="PS50088">
    <property type="entry name" value="ANK_REPEAT"/>
    <property type="match status" value="20"/>
</dbReference>
<name>A0AAN9VYJ3_9ORTH</name>
<dbReference type="InterPro" id="IPR036770">
    <property type="entry name" value="Ankyrin_rpt-contain_sf"/>
</dbReference>